<reference evidence="1 2" key="1">
    <citation type="submission" date="2023-07" db="EMBL/GenBank/DDBJ databases">
        <title>Functional and genomic diversity of the sorghum phyllosphere microbiome.</title>
        <authorList>
            <person name="Shade A."/>
        </authorList>
    </citation>
    <scope>NUCLEOTIDE SEQUENCE [LARGE SCALE GENOMIC DNA]</scope>
    <source>
        <strain evidence="1 2">SORGH_AS_0892</strain>
    </source>
</reference>
<organism evidence="1 2">
    <name type="scientific">Sphingobacterium zeae</name>
    <dbReference type="NCBI Taxonomy" id="1776859"/>
    <lineage>
        <taxon>Bacteria</taxon>
        <taxon>Pseudomonadati</taxon>
        <taxon>Bacteroidota</taxon>
        <taxon>Sphingobacteriia</taxon>
        <taxon>Sphingobacteriales</taxon>
        <taxon>Sphingobacteriaceae</taxon>
        <taxon>Sphingobacterium</taxon>
    </lineage>
</organism>
<dbReference type="EMBL" id="JAUTBA010000001">
    <property type="protein sequence ID" value="MDQ1149635.1"/>
    <property type="molecule type" value="Genomic_DNA"/>
</dbReference>
<sequence length="59" mass="6942">MKEKMNRQAYGIWQTMLNVALVRAAVIKYQKDHNFSAEEISKETNGQLDRGFLWIEKLV</sequence>
<gene>
    <name evidence="1" type="ORF">QE382_001619</name>
</gene>
<evidence type="ECO:0000313" key="1">
    <source>
        <dbReference type="EMBL" id="MDQ1149635.1"/>
    </source>
</evidence>
<proteinExistence type="predicted"/>
<protein>
    <submittedName>
        <fullName evidence="1">Uncharacterized protein</fullName>
    </submittedName>
</protein>
<accession>A0ABU0U3X4</accession>
<comment type="caution">
    <text evidence="1">The sequence shown here is derived from an EMBL/GenBank/DDBJ whole genome shotgun (WGS) entry which is preliminary data.</text>
</comment>
<dbReference type="RefSeq" id="WP_307185432.1">
    <property type="nucleotide sequence ID" value="NZ_JAUTBA010000001.1"/>
</dbReference>
<evidence type="ECO:0000313" key="2">
    <source>
        <dbReference type="Proteomes" id="UP001244640"/>
    </source>
</evidence>
<keyword evidence="2" id="KW-1185">Reference proteome</keyword>
<name>A0ABU0U3X4_9SPHI</name>
<dbReference type="Proteomes" id="UP001244640">
    <property type="component" value="Unassembled WGS sequence"/>
</dbReference>